<accession>A0A814TC90</accession>
<feature type="region of interest" description="Disordered" evidence="1">
    <location>
        <begin position="242"/>
        <end position="262"/>
    </location>
</feature>
<comment type="caution">
    <text evidence="2">The sequence shown here is derived from an EMBL/GenBank/DDBJ whole genome shotgun (WGS) entry which is preliminary data.</text>
</comment>
<feature type="region of interest" description="Disordered" evidence="1">
    <location>
        <begin position="48"/>
        <end position="84"/>
    </location>
</feature>
<feature type="compositionally biased region" description="Low complexity" evidence="1">
    <location>
        <begin position="384"/>
        <end position="399"/>
    </location>
</feature>
<sequence>MDHLNVQKWASSLRQSPRNLFQNLEYCQLATAITSPPIPPKYPKRNLSRQYSVPTSPEFNLPSNESFPPTIHSPPFASDGSEGRQYDVRNVSSSLKIKENKTANDNHKYSFTLNLPSSRNEPDRSLKPRFYKFDMTTKSEAKITTSSNMPFHDTTKPNIRTPPSDHLETDELSDAGTYIIDDDVDAVQDTKFKAQLDPSSSILKRYVNQTKTRHGTFELRGAIAQTMHAVNRPVVDANIPRRELSRSSNSSPASSLHSFPDDEDWIHSPSEIAISNKSSDQFSHTTTPPRYQIKPAECFVISPTFETKKYPATSASERKLDMPWREKFAAKSASTNNANSSTDNSASSAIRPNLNVTEKQSSTNAPTRPHTLFQINSSVSHSEPPNSRLTSSTSNTLPNDVDDSLSKVPMTKSFFLRQQRSTVTTPTSKPVQPTKTSLHPPLKQTATIASSLPSSSSQTNRAVELRRARAQAKIEELAQRTKKQLQKQESSSKNNIMSTSWHSNANSLGKNNSVNGRTSTRTTTKPTVLPERENLSATRTISSAAPPHRPASASPNRPEQKLTLSEYRKPVRINQSNTQQSQRMTTSAFNLGTEHCDTLRENGQRLAIRLIQLSSGILEKLKLNDSIVDNDTTVRELQKLVEKLQTVNQTLTTIDAALTGPINDDAFV</sequence>
<feature type="compositionally biased region" description="Low complexity" evidence="1">
    <location>
        <begin position="518"/>
        <end position="527"/>
    </location>
</feature>
<evidence type="ECO:0000256" key="1">
    <source>
        <dbReference type="SAM" id="MobiDB-lite"/>
    </source>
</evidence>
<evidence type="ECO:0000313" key="2">
    <source>
        <dbReference type="EMBL" id="CAF1156297.1"/>
    </source>
</evidence>
<feature type="compositionally biased region" description="Polar residues" evidence="1">
    <location>
        <begin position="416"/>
        <end position="437"/>
    </location>
</feature>
<proteinExistence type="predicted"/>
<feature type="compositionally biased region" description="Polar residues" evidence="1">
    <location>
        <begin position="494"/>
        <end position="517"/>
    </location>
</feature>
<feature type="compositionally biased region" description="Low complexity" evidence="1">
    <location>
        <begin position="542"/>
        <end position="555"/>
    </location>
</feature>
<dbReference type="EMBL" id="CAJNOR010001516">
    <property type="protein sequence ID" value="CAF1156297.1"/>
    <property type="molecule type" value="Genomic_DNA"/>
</dbReference>
<feature type="compositionally biased region" description="Low complexity" evidence="1">
    <location>
        <begin position="246"/>
        <end position="258"/>
    </location>
</feature>
<feature type="compositionally biased region" description="Low complexity" evidence="1">
    <location>
        <begin position="330"/>
        <end position="349"/>
    </location>
</feature>
<feature type="compositionally biased region" description="Basic and acidic residues" evidence="1">
    <location>
        <begin position="463"/>
        <end position="479"/>
    </location>
</feature>
<reference evidence="2" key="1">
    <citation type="submission" date="2021-02" db="EMBL/GenBank/DDBJ databases">
        <authorList>
            <person name="Nowell W R."/>
        </authorList>
    </citation>
    <scope>NUCLEOTIDE SEQUENCE</scope>
</reference>
<dbReference type="Proteomes" id="UP000663828">
    <property type="component" value="Unassembled WGS sequence"/>
</dbReference>
<feature type="compositionally biased region" description="Polar residues" evidence="1">
    <location>
        <begin position="48"/>
        <end position="67"/>
    </location>
</feature>
<feature type="region of interest" description="Disordered" evidence="1">
    <location>
        <begin position="377"/>
        <end position="567"/>
    </location>
</feature>
<feature type="region of interest" description="Disordered" evidence="1">
    <location>
        <begin position="146"/>
        <end position="165"/>
    </location>
</feature>
<name>A0A814TC90_ADIRI</name>
<gene>
    <name evidence="2" type="ORF">XAT740_LOCUS21231</name>
</gene>
<protein>
    <submittedName>
        <fullName evidence="2">Uncharacterized protein</fullName>
    </submittedName>
</protein>
<evidence type="ECO:0000313" key="3">
    <source>
        <dbReference type="Proteomes" id="UP000663828"/>
    </source>
</evidence>
<dbReference type="AlphaFoldDB" id="A0A814TC90"/>
<feature type="region of interest" description="Disordered" evidence="1">
    <location>
        <begin position="330"/>
        <end position="352"/>
    </location>
</feature>
<keyword evidence="3" id="KW-1185">Reference proteome</keyword>
<organism evidence="2 3">
    <name type="scientific">Adineta ricciae</name>
    <name type="common">Rotifer</name>
    <dbReference type="NCBI Taxonomy" id="249248"/>
    <lineage>
        <taxon>Eukaryota</taxon>
        <taxon>Metazoa</taxon>
        <taxon>Spiralia</taxon>
        <taxon>Gnathifera</taxon>
        <taxon>Rotifera</taxon>
        <taxon>Eurotatoria</taxon>
        <taxon>Bdelloidea</taxon>
        <taxon>Adinetida</taxon>
        <taxon>Adinetidae</taxon>
        <taxon>Adineta</taxon>
    </lineage>
</organism>